<keyword evidence="5" id="KW-0808">Transferase</keyword>
<dbReference type="AlphaFoldDB" id="A0A8J7YIH5"/>
<dbReference type="GO" id="GO:0005829">
    <property type="term" value="C:cytosol"/>
    <property type="evidence" value="ECO:0007669"/>
    <property type="project" value="TreeGrafter"/>
</dbReference>
<evidence type="ECO:0000256" key="3">
    <source>
        <dbReference type="ARBA" id="ARBA00022898"/>
    </source>
</evidence>
<comment type="cofactor">
    <cofactor evidence="1">
        <name>pyridoxal 5'-phosphate</name>
        <dbReference type="ChEBI" id="CHEBI:597326"/>
    </cofactor>
</comment>
<comment type="caution">
    <text evidence="5">The sequence shown here is derived from an EMBL/GenBank/DDBJ whole genome shotgun (WGS) entry which is preliminary data.</text>
</comment>
<dbReference type="InterPro" id="IPR005814">
    <property type="entry name" value="Aminotrans_3"/>
</dbReference>
<dbReference type="Pfam" id="PF00202">
    <property type="entry name" value="Aminotran_3"/>
    <property type="match status" value="1"/>
</dbReference>
<organism evidence="5 6">
    <name type="scientific">Candidatus Sysuiplasma superficiale</name>
    <dbReference type="NCBI Taxonomy" id="2823368"/>
    <lineage>
        <taxon>Archaea</taxon>
        <taxon>Methanobacteriati</taxon>
        <taxon>Thermoplasmatota</taxon>
        <taxon>Thermoplasmata</taxon>
        <taxon>Candidatus Sysuiplasmatales</taxon>
        <taxon>Candidatus Sysuiplasmataceae</taxon>
        <taxon>Candidatus Sysuiplasma</taxon>
    </lineage>
</organism>
<evidence type="ECO:0000256" key="1">
    <source>
        <dbReference type="ARBA" id="ARBA00001933"/>
    </source>
</evidence>
<gene>
    <name evidence="5" type="ORF">J9259_00040</name>
</gene>
<protein>
    <submittedName>
        <fullName evidence="5">Aspartate aminotransferase family protein</fullName>
    </submittedName>
</protein>
<dbReference type="FunFam" id="3.40.640.10:FF:000004">
    <property type="entry name" value="Acetylornithine aminotransferase"/>
    <property type="match status" value="1"/>
</dbReference>
<reference evidence="5" key="1">
    <citation type="submission" date="2021-04" db="EMBL/GenBank/DDBJ databases">
        <title>Genomic insights into ecological role and evolution of a novel Thermoplasmata order Candidatus Sysuiplasmatales.</title>
        <authorList>
            <person name="Yuan Y."/>
        </authorList>
    </citation>
    <scope>NUCLEOTIDE SEQUENCE</scope>
    <source>
        <strain evidence="5">YP2-bin.285</strain>
    </source>
</reference>
<proteinExistence type="inferred from homology"/>
<sequence length="457" mass="51065">MVVSTPKESEGKSGSGTQITREYNYGTWRKQKGWTPKMIVSAEGCYFTDAEGVRYLDFSSQLMCSNLGHGNRAVIDAIKRQAEELPYISPEFTTDARVRLTKKLLEVLPGNLVKFFYGTSGTEANEAAVKMTRMYFQKEGKFKIISRYVSYHGATAASIALTGDQRRYTSETPGHATGVVRAPDPYCYRCPFGLRYPECGIACVEYVDYIIRHEGNVAGVIVEPITGTNGVIVPPDGYMQRLREITKDNGVFLIADEVMSGWGRSGEWFAVNRWKVEPDILTTAKGITGAYVPLSLTATSHEIAEHFEENMFSHGHTYEAHPLTLLPAVAAIEEYQKKHLIEKAARDGKYLGQRLQELAERHRSVGDVRGAGMFWAVEIVKNRKTREAFNSREDKLEGRQTVAGRVAQEMGKNGVYINSWITHLTVAPPLIATREDIDRGIDAMDRALRISDELAES</sequence>
<evidence type="ECO:0000256" key="2">
    <source>
        <dbReference type="ARBA" id="ARBA00008954"/>
    </source>
</evidence>
<dbReference type="PANTHER" id="PTHR43094">
    <property type="entry name" value="AMINOTRANSFERASE"/>
    <property type="match status" value="1"/>
</dbReference>
<keyword evidence="5" id="KW-0032">Aminotransferase</keyword>
<dbReference type="GO" id="GO:0030170">
    <property type="term" value="F:pyridoxal phosphate binding"/>
    <property type="evidence" value="ECO:0007669"/>
    <property type="project" value="InterPro"/>
</dbReference>
<dbReference type="PANTHER" id="PTHR43094:SF1">
    <property type="entry name" value="AMINOTRANSFERASE CLASS-III"/>
    <property type="match status" value="1"/>
</dbReference>
<evidence type="ECO:0000313" key="6">
    <source>
        <dbReference type="Proteomes" id="UP000716004"/>
    </source>
</evidence>
<dbReference type="InterPro" id="IPR015424">
    <property type="entry name" value="PyrdxlP-dep_Trfase"/>
</dbReference>
<keyword evidence="3 4" id="KW-0663">Pyridoxal phosphate</keyword>
<dbReference type="GO" id="GO:0008483">
    <property type="term" value="F:transaminase activity"/>
    <property type="evidence" value="ECO:0007669"/>
    <property type="project" value="UniProtKB-KW"/>
</dbReference>
<dbReference type="InterPro" id="IPR015421">
    <property type="entry name" value="PyrdxlP-dep_Trfase_major"/>
</dbReference>
<name>A0A8J7YIH5_9ARCH</name>
<evidence type="ECO:0000313" key="5">
    <source>
        <dbReference type="EMBL" id="MBX8630904.1"/>
    </source>
</evidence>
<dbReference type="Gene3D" id="3.90.1150.10">
    <property type="entry name" value="Aspartate Aminotransferase, domain 1"/>
    <property type="match status" value="1"/>
</dbReference>
<dbReference type="Proteomes" id="UP000716004">
    <property type="component" value="Unassembled WGS sequence"/>
</dbReference>
<dbReference type="SUPFAM" id="SSF53383">
    <property type="entry name" value="PLP-dependent transferases"/>
    <property type="match status" value="1"/>
</dbReference>
<comment type="similarity">
    <text evidence="2 4">Belongs to the class-III pyridoxal-phosphate-dependent aminotransferase family.</text>
</comment>
<accession>A0A8J7YIH5</accession>
<dbReference type="EMBL" id="JAGVSJ010000001">
    <property type="protein sequence ID" value="MBX8630904.1"/>
    <property type="molecule type" value="Genomic_DNA"/>
</dbReference>
<dbReference type="CDD" id="cd00610">
    <property type="entry name" value="OAT_like"/>
    <property type="match status" value="1"/>
</dbReference>
<dbReference type="Gene3D" id="3.40.640.10">
    <property type="entry name" value="Type I PLP-dependent aspartate aminotransferase-like (Major domain)"/>
    <property type="match status" value="1"/>
</dbReference>
<dbReference type="InterPro" id="IPR015422">
    <property type="entry name" value="PyrdxlP-dep_Trfase_small"/>
</dbReference>
<evidence type="ECO:0000256" key="4">
    <source>
        <dbReference type="RuleBase" id="RU003560"/>
    </source>
</evidence>